<keyword evidence="3" id="KW-0732">Signal</keyword>
<sequence length="528" mass="61235">MRKLYILLIGFLVGCTDIINVQPENDTTFTNYFQTLDHAEALLVNLELNVRNMMCTSKEANPQVIAGEIADSTGATYMSDPRELSAASYTQAKWVDFYTTINAADLILDNLSRFPLSEEELKPYELQAYFAKGLCYFILAQRWGEVPITKGTTYFGKIAKSSVHDVLEEATKYALKALELPVYADLKDNYGKARTTKQYGSKGAAAALLAHLYAWRASIENVSEYWSEAEKYCTMIIDNQVGFYDLAANPEELCNLGFIGNHKEAIWEVYRSVEDKVVNSSLNVAYFSEIFIGVPIYMDLYSGIDKQYDIMIFKERVKKMYDPADRRRDAYFWGLDADEFYLRRGTEMNECVLSHGPNDEIIATYSIKNRKEAYVNKFRNPAWNYNAWNESYSYAGMEICKVYWRLADIILLRAECRARQNNPAAVDDLNRIRERAYGNRMHDYTTAEGDLRLAIFREREKELLFEDHRYYDVRRNGDDYVRQELPEAFGKLTDDDIKNGALYLDVDRTAFQNNDLMRHNVYWNKFLQ</sequence>
<evidence type="ECO:0000256" key="3">
    <source>
        <dbReference type="ARBA" id="ARBA00022729"/>
    </source>
</evidence>
<dbReference type="InterPro" id="IPR033985">
    <property type="entry name" value="SusD-like_N"/>
</dbReference>
<evidence type="ECO:0000259" key="6">
    <source>
        <dbReference type="Pfam" id="PF07980"/>
    </source>
</evidence>
<dbReference type="SUPFAM" id="SSF48452">
    <property type="entry name" value="TPR-like"/>
    <property type="match status" value="1"/>
</dbReference>
<evidence type="ECO:0000313" key="9">
    <source>
        <dbReference type="Proteomes" id="UP000286063"/>
    </source>
</evidence>
<dbReference type="OrthoDB" id="1016139at2"/>
<dbReference type="InterPro" id="IPR011990">
    <property type="entry name" value="TPR-like_helical_dom_sf"/>
</dbReference>
<dbReference type="GO" id="GO:0009279">
    <property type="term" value="C:cell outer membrane"/>
    <property type="evidence" value="ECO:0007669"/>
    <property type="project" value="UniProtKB-SubCell"/>
</dbReference>
<evidence type="ECO:0000259" key="7">
    <source>
        <dbReference type="Pfam" id="PF14322"/>
    </source>
</evidence>
<comment type="similarity">
    <text evidence="2">Belongs to the SusD family.</text>
</comment>
<gene>
    <name evidence="8" type="ORF">DXA50_09750</name>
</gene>
<keyword evidence="4" id="KW-0472">Membrane</keyword>
<dbReference type="RefSeq" id="WP_117721601.1">
    <property type="nucleotide sequence ID" value="NZ_CAJUBB010000013.1"/>
</dbReference>
<dbReference type="PROSITE" id="PS51257">
    <property type="entry name" value="PROKAR_LIPOPROTEIN"/>
    <property type="match status" value="1"/>
</dbReference>
<feature type="domain" description="SusD-like N-terminal" evidence="7">
    <location>
        <begin position="84"/>
        <end position="213"/>
    </location>
</feature>
<protein>
    <submittedName>
        <fullName evidence="8">RagB/SusD family nutrient uptake outer membrane protein</fullName>
    </submittedName>
</protein>
<dbReference type="Pfam" id="PF07980">
    <property type="entry name" value="SusD_RagB"/>
    <property type="match status" value="1"/>
</dbReference>
<evidence type="ECO:0000256" key="2">
    <source>
        <dbReference type="ARBA" id="ARBA00006275"/>
    </source>
</evidence>
<evidence type="ECO:0000256" key="1">
    <source>
        <dbReference type="ARBA" id="ARBA00004442"/>
    </source>
</evidence>
<dbReference type="Proteomes" id="UP000286063">
    <property type="component" value="Unassembled WGS sequence"/>
</dbReference>
<dbReference type="Gene3D" id="1.25.40.390">
    <property type="match status" value="1"/>
</dbReference>
<feature type="domain" description="RagB/SusD" evidence="6">
    <location>
        <begin position="314"/>
        <end position="495"/>
    </location>
</feature>
<evidence type="ECO:0000313" key="8">
    <source>
        <dbReference type="EMBL" id="RGY17560.1"/>
    </source>
</evidence>
<organism evidence="8 9">
    <name type="scientific">Butyricimonas virosa</name>
    <dbReference type="NCBI Taxonomy" id="544645"/>
    <lineage>
        <taxon>Bacteria</taxon>
        <taxon>Pseudomonadati</taxon>
        <taxon>Bacteroidota</taxon>
        <taxon>Bacteroidia</taxon>
        <taxon>Bacteroidales</taxon>
        <taxon>Odoribacteraceae</taxon>
        <taxon>Butyricimonas</taxon>
    </lineage>
</organism>
<dbReference type="Pfam" id="PF14322">
    <property type="entry name" value="SusD-like_3"/>
    <property type="match status" value="1"/>
</dbReference>
<name>A0A413IN38_9BACT</name>
<reference evidence="8 9" key="1">
    <citation type="submission" date="2018-08" db="EMBL/GenBank/DDBJ databases">
        <title>A genome reference for cultivated species of the human gut microbiota.</title>
        <authorList>
            <person name="Zou Y."/>
            <person name="Xue W."/>
            <person name="Luo G."/>
        </authorList>
    </citation>
    <scope>NUCLEOTIDE SEQUENCE [LARGE SCALE GENOMIC DNA]</scope>
    <source>
        <strain evidence="8 9">OF02-7</strain>
    </source>
</reference>
<dbReference type="EMBL" id="QSCR01000015">
    <property type="protein sequence ID" value="RGY17560.1"/>
    <property type="molecule type" value="Genomic_DNA"/>
</dbReference>
<dbReference type="InterPro" id="IPR012944">
    <property type="entry name" value="SusD_RagB_dom"/>
</dbReference>
<evidence type="ECO:0000256" key="4">
    <source>
        <dbReference type="ARBA" id="ARBA00023136"/>
    </source>
</evidence>
<keyword evidence="5" id="KW-0998">Cell outer membrane</keyword>
<dbReference type="AlphaFoldDB" id="A0A413IN38"/>
<comment type="caution">
    <text evidence="8">The sequence shown here is derived from an EMBL/GenBank/DDBJ whole genome shotgun (WGS) entry which is preliminary data.</text>
</comment>
<evidence type="ECO:0000256" key="5">
    <source>
        <dbReference type="ARBA" id="ARBA00023237"/>
    </source>
</evidence>
<comment type="subcellular location">
    <subcellularLocation>
        <location evidence="1">Cell outer membrane</location>
    </subcellularLocation>
</comment>
<accession>A0A413IN38</accession>
<proteinExistence type="inferred from homology"/>